<feature type="region of interest" description="Disordered" evidence="1">
    <location>
        <begin position="20"/>
        <end position="49"/>
    </location>
</feature>
<dbReference type="KEGG" id="iod:EJO50_12365"/>
<dbReference type="AlphaFoldDB" id="A0A3S8ZUS0"/>
<protein>
    <recommendedName>
        <fullName evidence="5">Lipoprotein</fullName>
    </recommendedName>
</protein>
<dbReference type="PROSITE" id="PS51257">
    <property type="entry name" value="PROKAR_LIPOPROTEIN"/>
    <property type="match status" value="1"/>
</dbReference>
<keyword evidence="2" id="KW-0732">Signal</keyword>
<evidence type="ECO:0000313" key="4">
    <source>
        <dbReference type="Proteomes" id="UP000282438"/>
    </source>
</evidence>
<evidence type="ECO:0000256" key="2">
    <source>
        <dbReference type="SAM" id="SignalP"/>
    </source>
</evidence>
<reference evidence="3 4" key="1">
    <citation type="submission" date="2018-12" db="EMBL/GenBank/DDBJ databases">
        <title>Complete genome sequence of Iodobacter sp. H11R3.</title>
        <authorList>
            <person name="Bae J.-W."/>
        </authorList>
    </citation>
    <scope>NUCLEOTIDE SEQUENCE [LARGE SCALE GENOMIC DNA]</scope>
    <source>
        <strain evidence="3 4">H11R3</strain>
    </source>
</reference>
<feature type="chain" id="PRO_5019537047" description="Lipoprotein" evidence="2">
    <location>
        <begin position="19"/>
        <end position="155"/>
    </location>
</feature>
<dbReference type="EMBL" id="CP034433">
    <property type="protein sequence ID" value="AZN37206.1"/>
    <property type="molecule type" value="Genomic_DNA"/>
</dbReference>
<evidence type="ECO:0008006" key="5">
    <source>
        <dbReference type="Google" id="ProtNLM"/>
    </source>
</evidence>
<proteinExistence type="predicted"/>
<evidence type="ECO:0000256" key="1">
    <source>
        <dbReference type="SAM" id="MobiDB-lite"/>
    </source>
</evidence>
<feature type="signal peptide" evidence="2">
    <location>
        <begin position="1"/>
        <end position="18"/>
    </location>
</feature>
<accession>A0A3S8ZUS0</accession>
<feature type="compositionally biased region" description="Low complexity" evidence="1">
    <location>
        <begin position="20"/>
        <end position="43"/>
    </location>
</feature>
<sequence length="155" mass="17173">MKRFLLSLAALTLLSACASTPSGTEKNQTTPPAQTQQNPVNTTETTENQPSILIKDRPARAILDDIVLYRKQKGMQLKQRTTQRLEFSMQIPNVTQATEARMSYTLTPLNGGWQLSARVWQITAPGTAHESVSEITSAVADKIDEELQTYARSKP</sequence>
<dbReference type="RefSeq" id="WP_125974592.1">
    <property type="nucleotide sequence ID" value="NZ_CP034433.1"/>
</dbReference>
<name>A0A3S8ZUS0_9NEIS</name>
<dbReference type="OrthoDB" id="8591811at2"/>
<keyword evidence="4" id="KW-1185">Reference proteome</keyword>
<evidence type="ECO:0000313" key="3">
    <source>
        <dbReference type="EMBL" id="AZN37206.1"/>
    </source>
</evidence>
<dbReference type="Proteomes" id="UP000282438">
    <property type="component" value="Chromosome"/>
</dbReference>
<organism evidence="3 4">
    <name type="scientific">Iodobacter ciconiae</name>
    <dbReference type="NCBI Taxonomy" id="2496266"/>
    <lineage>
        <taxon>Bacteria</taxon>
        <taxon>Pseudomonadati</taxon>
        <taxon>Pseudomonadota</taxon>
        <taxon>Betaproteobacteria</taxon>
        <taxon>Neisseriales</taxon>
        <taxon>Chitinibacteraceae</taxon>
        <taxon>Iodobacter</taxon>
    </lineage>
</organism>
<gene>
    <name evidence="3" type="ORF">EJO50_12365</name>
</gene>